<reference evidence="1" key="3">
    <citation type="submission" date="2025-09" db="UniProtKB">
        <authorList>
            <consortium name="Ensembl"/>
        </authorList>
    </citation>
    <scope>IDENTIFICATION</scope>
</reference>
<reference evidence="1 2" key="1">
    <citation type="submission" date="2021-04" db="EMBL/GenBank/DDBJ databases">
        <authorList>
            <consortium name="Wellcome Sanger Institute Data Sharing"/>
        </authorList>
    </citation>
    <scope>NUCLEOTIDE SEQUENCE [LARGE SCALE GENOMIC DNA]</scope>
</reference>
<evidence type="ECO:0008006" key="3">
    <source>
        <dbReference type="Google" id="ProtNLM"/>
    </source>
</evidence>
<evidence type="ECO:0000313" key="2">
    <source>
        <dbReference type="Proteomes" id="UP000265040"/>
    </source>
</evidence>
<name>A0AAQ6IQ83_ANATE</name>
<dbReference type="Proteomes" id="UP000265040">
    <property type="component" value="Chromosome 9"/>
</dbReference>
<dbReference type="AlphaFoldDB" id="A0AAQ6IQ83"/>
<dbReference type="Ensembl" id="ENSATET00000081872.1">
    <property type="protein sequence ID" value="ENSATEP00000075813.1"/>
    <property type="gene ID" value="ENSATEG00000031498.1"/>
</dbReference>
<accession>A0AAQ6IQ83</accession>
<keyword evidence="2" id="KW-1185">Reference proteome</keyword>
<proteinExistence type="predicted"/>
<reference evidence="1" key="2">
    <citation type="submission" date="2025-08" db="UniProtKB">
        <authorList>
            <consortium name="Ensembl"/>
        </authorList>
    </citation>
    <scope>IDENTIFICATION</scope>
</reference>
<organism evidence="1 2">
    <name type="scientific">Anabas testudineus</name>
    <name type="common">Climbing perch</name>
    <name type="synonym">Anthias testudineus</name>
    <dbReference type="NCBI Taxonomy" id="64144"/>
    <lineage>
        <taxon>Eukaryota</taxon>
        <taxon>Metazoa</taxon>
        <taxon>Chordata</taxon>
        <taxon>Craniata</taxon>
        <taxon>Vertebrata</taxon>
        <taxon>Euteleostomi</taxon>
        <taxon>Actinopterygii</taxon>
        <taxon>Neopterygii</taxon>
        <taxon>Teleostei</taxon>
        <taxon>Neoteleostei</taxon>
        <taxon>Acanthomorphata</taxon>
        <taxon>Anabantaria</taxon>
        <taxon>Anabantiformes</taxon>
        <taxon>Anabantoidei</taxon>
        <taxon>Anabantidae</taxon>
        <taxon>Anabas</taxon>
    </lineage>
</organism>
<sequence length="62" mass="6548">MPPPVTRRDLFFSCPLNVSPCRASISAVKDGAPDAASLSARALCRMSPVGCGRCGHFISYCC</sequence>
<evidence type="ECO:0000313" key="1">
    <source>
        <dbReference type="Ensembl" id="ENSATEP00000075813.1"/>
    </source>
</evidence>
<protein>
    <recommendedName>
        <fullName evidence="3">Agouti domain-containing protein</fullName>
    </recommendedName>
</protein>